<dbReference type="EC" id="2.3.2.27" evidence="2"/>
<gene>
    <name evidence="10" type="ORF">M6B38_191590</name>
</gene>
<keyword evidence="5" id="KW-0863">Zinc-finger</keyword>
<keyword evidence="3" id="KW-0808">Transferase</keyword>
<dbReference type="PANTHER" id="PTHR22996:SF4">
    <property type="entry name" value="E3 UBIQUITIN-PROTEIN LIGASE LUL4-RELATED"/>
    <property type="match status" value="1"/>
</dbReference>
<dbReference type="GO" id="GO:0016567">
    <property type="term" value="P:protein ubiquitination"/>
    <property type="evidence" value="ECO:0007669"/>
    <property type="project" value="TreeGrafter"/>
</dbReference>
<evidence type="ECO:0000313" key="11">
    <source>
        <dbReference type="Proteomes" id="UP001140949"/>
    </source>
</evidence>
<comment type="catalytic activity">
    <reaction evidence="1">
        <text>S-ubiquitinyl-[E2 ubiquitin-conjugating enzyme]-L-cysteine + [acceptor protein]-L-lysine = [E2 ubiquitin-conjugating enzyme]-L-cysteine + N(6)-ubiquitinyl-[acceptor protein]-L-lysine.</text>
        <dbReference type="EC" id="2.3.2.27"/>
    </reaction>
</comment>
<dbReference type="InterPro" id="IPR058981">
    <property type="entry name" value="MGRN1/RNF157-like_N"/>
</dbReference>
<dbReference type="Gene3D" id="3.30.40.10">
    <property type="entry name" value="Zinc/RING finger domain, C3HC4 (zinc finger)"/>
    <property type="match status" value="1"/>
</dbReference>
<dbReference type="EMBL" id="JANAVB010037018">
    <property type="protein sequence ID" value="KAJ6802795.1"/>
    <property type="molecule type" value="Genomic_DNA"/>
</dbReference>
<dbReference type="InterPro" id="IPR045194">
    <property type="entry name" value="MGRN1/RNF157-like"/>
</dbReference>
<evidence type="ECO:0000256" key="8">
    <source>
        <dbReference type="SAM" id="MobiDB-lite"/>
    </source>
</evidence>
<dbReference type="Pfam" id="PF26192">
    <property type="entry name" value="RNF157-like_N"/>
    <property type="match status" value="1"/>
</dbReference>
<feature type="compositionally biased region" description="Low complexity" evidence="8">
    <location>
        <begin position="67"/>
        <end position="85"/>
    </location>
</feature>
<dbReference type="GO" id="GO:0008270">
    <property type="term" value="F:zinc ion binding"/>
    <property type="evidence" value="ECO:0007669"/>
    <property type="project" value="UniProtKB-KW"/>
</dbReference>
<evidence type="ECO:0000256" key="2">
    <source>
        <dbReference type="ARBA" id="ARBA00012483"/>
    </source>
</evidence>
<dbReference type="GO" id="GO:0061630">
    <property type="term" value="F:ubiquitin protein ligase activity"/>
    <property type="evidence" value="ECO:0007669"/>
    <property type="project" value="UniProtKB-EC"/>
</dbReference>
<reference evidence="10" key="1">
    <citation type="journal article" date="2023" name="GigaByte">
        <title>Genome assembly of the bearded iris, Iris pallida Lam.</title>
        <authorList>
            <person name="Bruccoleri R.E."/>
            <person name="Oakeley E.J."/>
            <person name="Faust A.M.E."/>
            <person name="Altorfer M."/>
            <person name="Dessus-Babus S."/>
            <person name="Burckhardt D."/>
            <person name="Oertli M."/>
            <person name="Naumann U."/>
            <person name="Petersen F."/>
            <person name="Wong J."/>
        </authorList>
    </citation>
    <scope>NUCLEOTIDE SEQUENCE</scope>
    <source>
        <strain evidence="10">GSM-AAB239-AS_SAM_17_03QT</strain>
    </source>
</reference>
<accession>A0AAX6EFL9</accession>
<organism evidence="10 11">
    <name type="scientific">Iris pallida</name>
    <name type="common">Sweet iris</name>
    <dbReference type="NCBI Taxonomy" id="29817"/>
    <lineage>
        <taxon>Eukaryota</taxon>
        <taxon>Viridiplantae</taxon>
        <taxon>Streptophyta</taxon>
        <taxon>Embryophyta</taxon>
        <taxon>Tracheophyta</taxon>
        <taxon>Spermatophyta</taxon>
        <taxon>Magnoliopsida</taxon>
        <taxon>Liliopsida</taxon>
        <taxon>Asparagales</taxon>
        <taxon>Iridaceae</taxon>
        <taxon>Iridoideae</taxon>
        <taxon>Irideae</taxon>
        <taxon>Iris</taxon>
    </lineage>
</organism>
<evidence type="ECO:0000256" key="7">
    <source>
        <dbReference type="ARBA" id="ARBA00022833"/>
    </source>
</evidence>
<keyword evidence="4" id="KW-0479">Metal-binding</keyword>
<reference evidence="10" key="2">
    <citation type="submission" date="2023-04" db="EMBL/GenBank/DDBJ databases">
        <authorList>
            <person name="Bruccoleri R.E."/>
            <person name="Oakeley E.J."/>
            <person name="Faust A.-M."/>
            <person name="Dessus-Babus S."/>
            <person name="Altorfer M."/>
            <person name="Burckhardt D."/>
            <person name="Oertli M."/>
            <person name="Naumann U."/>
            <person name="Petersen F."/>
            <person name="Wong J."/>
        </authorList>
    </citation>
    <scope>NUCLEOTIDE SEQUENCE</scope>
    <source>
        <strain evidence="10">GSM-AAB239-AS_SAM_17_03QT</strain>
        <tissue evidence="10">Leaf</tissue>
    </source>
</reference>
<evidence type="ECO:0000256" key="1">
    <source>
        <dbReference type="ARBA" id="ARBA00000900"/>
    </source>
</evidence>
<dbReference type="AlphaFoldDB" id="A0AAX6EFL9"/>
<feature type="domain" description="MGRN1/RNF157-like N-terminal" evidence="9">
    <location>
        <begin position="105"/>
        <end position="263"/>
    </location>
</feature>
<evidence type="ECO:0000256" key="3">
    <source>
        <dbReference type="ARBA" id="ARBA00022679"/>
    </source>
</evidence>
<keyword evidence="7" id="KW-0862">Zinc</keyword>
<sequence length="337" mass="37121">MGQSPSNRRKCYGYGYGYHHHHHPHQYQYQYSFPPPPLPPPYPLYGNPVRVFSTSTEAYSSNAIETPGPSWASPPSSSSHPSAGGDQDSPPEVEHQKATRIRNVVNVHRDSVRVEPDEQSAGHSLVSFTFDAVVDGSFTIFYFAKEGANCSFSLMYPEIYMPLTVPFQKGVGQKFLQPSGSGINLGFFGSDELSTPLHGDVYPLVVYAGASSSLLPRDELVGQSTIRGCAQITEAIIKSSSDGPFEVKVIKQILWLDGNRYELQEIFDLGLSVEADIDEVDGNPEKGCVICMSEPTDTAVLPCRHMVRLKQPCHYLSLKFIGKLGISSLQVVVSWFI</sequence>
<keyword evidence="6" id="KW-0833">Ubl conjugation pathway</keyword>
<feature type="region of interest" description="Disordered" evidence="8">
    <location>
        <begin position="61"/>
        <end position="98"/>
    </location>
</feature>
<evidence type="ECO:0000256" key="4">
    <source>
        <dbReference type="ARBA" id="ARBA00022723"/>
    </source>
</evidence>
<proteinExistence type="predicted"/>
<evidence type="ECO:0000313" key="10">
    <source>
        <dbReference type="EMBL" id="KAJ6802795.1"/>
    </source>
</evidence>
<keyword evidence="11" id="KW-1185">Reference proteome</keyword>
<name>A0AAX6EFL9_IRIPA</name>
<comment type="caution">
    <text evidence="10">The sequence shown here is derived from an EMBL/GenBank/DDBJ whole genome shotgun (WGS) entry which is preliminary data.</text>
</comment>
<dbReference type="Proteomes" id="UP001140949">
    <property type="component" value="Unassembled WGS sequence"/>
</dbReference>
<evidence type="ECO:0000256" key="6">
    <source>
        <dbReference type="ARBA" id="ARBA00022786"/>
    </source>
</evidence>
<dbReference type="InterPro" id="IPR013083">
    <property type="entry name" value="Znf_RING/FYVE/PHD"/>
</dbReference>
<dbReference type="PANTHER" id="PTHR22996">
    <property type="entry name" value="MAHOGUNIN"/>
    <property type="match status" value="1"/>
</dbReference>
<protein>
    <recommendedName>
        <fullName evidence="2">RING-type E3 ubiquitin transferase</fullName>
        <ecNumber evidence="2">2.3.2.27</ecNumber>
    </recommendedName>
</protein>
<evidence type="ECO:0000256" key="5">
    <source>
        <dbReference type="ARBA" id="ARBA00022771"/>
    </source>
</evidence>
<evidence type="ECO:0000259" key="9">
    <source>
        <dbReference type="Pfam" id="PF26192"/>
    </source>
</evidence>